<dbReference type="Proteomes" id="UP001596472">
    <property type="component" value="Unassembled WGS sequence"/>
</dbReference>
<evidence type="ECO:0000313" key="4">
    <source>
        <dbReference type="Proteomes" id="UP001596472"/>
    </source>
</evidence>
<feature type="signal peptide" evidence="2">
    <location>
        <begin position="1"/>
        <end position="18"/>
    </location>
</feature>
<feature type="compositionally biased region" description="Basic and acidic residues" evidence="1">
    <location>
        <begin position="181"/>
        <end position="191"/>
    </location>
</feature>
<keyword evidence="2" id="KW-0732">Signal</keyword>
<feature type="region of interest" description="Disordered" evidence="1">
    <location>
        <begin position="625"/>
        <end position="646"/>
    </location>
</feature>
<evidence type="ECO:0008006" key="5">
    <source>
        <dbReference type="Google" id="ProtNLM"/>
    </source>
</evidence>
<evidence type="ECO:0000313" key="3">
    <source>
        <dbReference type="EMBL" id="MFC7339055.1"/>
    </source>
</evidence>
<evidence type="ECO:0000256" key="2">
    <source>
        <dbReference type="SAM" id="SignalP"/>
    </source>
</evidence>
<proteinExistence type="predicted"/>
<dbReference type="EMBL" id="JBHTBS010000012">
    <property type="protein sequence ID" value="MFC7339055.1"/>
    <property type="molecule type" value="Genomic_DNA"/>
</dbReference>
<feature type="region of interest" description="Disordered" evidence="1">
    <location>
        <begin position="20"/>
        <end position="53"/>
    </location>
</feature>
<comment type="caution">
    <text evidence="3">The sequence shown here is derived from an EMBL/GenBank/DDBJ whole genome shotgun (WGS) entry which is preliminary data.</text>
</comment>
<evidence type="ECO:0000256" key="1">
    <source>
        <dbReference type="SAM" id="MobiDB-lite"/>
    </source>
</evidence>
<feature type="chain" id="PRO_5047108137" description="Tetratricopeptide repeat protein" evidence="2">
    <location>
        <begin position="19"/>
        <end position="646"/>
    </location>
</feature>
<reference evidence="4" key="1">
    <citation type="journal article" date="2019" name="Int. J. Syst. Evol. Microbiol.">
        <title>The Global Catalogue of Microorganisms (GCM) 10K type strain sequencing project: providing services to taxonomists for standard genome sequencing and annotation.</title>
        <authorList>
            <consortium name="The Broad Institute Genomics Platform"/>
            <consortium name="The Broad Institute Genome Sequencing Center for Infectious Disease"/>
            <person name="Wu L."/>
            <person name="Ma J."/>
        </authorList>
    </citation>
    <scope>NUCLEOTIDE SEQUENCE [LARGE SCALE GENOMIC DNA]</scope>
    <source>
        <strain evidence="4">CGMCC 4.1467</strain>
    </source>
</reference>
<keyword evidence="4" id="KW-1185">Reference proteome</keyword>
<dbReference type="RefSeq" id="WP_379715165.1">
    <property type="nucleotide sequence ID" value="NZ_JBHTBS010000012.1"/>
</dbReference>
<feature type="region of interest" description="Disordered" evidence="1">
    <location>
        <begin position="181"/>
        <end position="220"/>
    </location>
</feature>
<organism evidence="3 4">
    <name type="scientific">Haloferula chungangensis</name>
    <dbReference type="NCBI Taxonomy" id="1048331"/>
    <lineage>
        <taxon>Bacteria</taxon>
        <taxon>Pseudomonadati</taxon>
        <taxon>Verrucomicrobiota</taxon>
        <taxon>Verrucomicrobiia</taxon>
        <taxon>Verrucomicrobiales</taxon>
        <taxon>Verrucomicrobiaceae</taxon>
        <taxon>Haloferula</taxon>
    </lineage>
</organism>
<name>A0ABW2LBR7_9BACT</name>
<sequence>MKVTRIALLLASASLASAQVYTPPPSKPASANDGGGDTVIHRQPEQKNNGPVMGNEMPFMDPSSELISWNGHSWAATDNRLLSARFERYLNEPEDNSEAATAYRETIDEILSLISPHHPGGPDFAAAVQLLPRASSFPGDARLCDSLSQAIYATVLAKKDVNATRALNKAMESEKKRLIDDADWKARHESDPTLGQAEQTGKGDGKGKGKQPATNPGRGMVSLDYQEHLRRIAEIEALKKTNTVKNEVQLVQAKVQYQALMIQFFVQRRFQHVLMASRFYHQIFNDGDNRLHIDKKSDVSKMISDTFGTSPTVAAVDSLANEAIRDVDKGVEAFLFLSERGELQSASKRLSESYMVGEFMPAIQTLPREKKRRVLEFVRESYKLIAAIDSKDYTAAEGLVESLKKTASDFDATKAEAAIATYTRVGNMHIDSAKLAAASGDNEKAAAEIQKAMEVWPQNPKLAEFDHLVSQGSGLVIAKNDFDRLLAENNYREIFKRQYELAPAIRDDPSREDAFKQIISNIFRIDGALEKASEFRKMGQSYAAWEQLALLREEFPDDPKLGRELELLAPQVADFTLALNKAKTFDQRRDRQIGSALSWYLKARSIYPRSEMAMEGIDRLAKEIVPDELNEPSGRSSAGAEDAYDN</sequence>
<gene>
    <name evidence="3" type="ORF">ACFQY0_17815</name>
</gene>
<accession>A0ABW2LBR7</accession>
<protein>
    <recommendedName>
        <fullName evidence="5">Tetratricopeptide repeat protein</fullName>
    </recommendedName>
</protein>